<organism evidence="2 3">
    <name type="scientific">Pseudoalteromonas luteoviolacea NCIMB 1942</name>
    <dbReference type="NCBI Taxonomy" id="1365253"/>
    <lineage>
        <taxon>Bacteria</taxon>
        <taxon>Pseudomonadati</taxon>
        <taxon>Pseudomonadota</taxon>
        <taxon>Gammaproteobacteria</taxon>
        <taxon>Alteromonadales</taxon>
        <taxon>Pseudoalteromonadaceae</taxon>
        <taxon>Pseudoalteromonas</taxon>
    </lineage>
</organism>
<dbReference type="Pfam" id="PF14534">
    <property type="entry name" value="DUF4440"/>
    <property type="match status" value="1"/>
</dbReference>
<dbReference type="EMBL" id="AUXT01000152">
    <property type="protein sequence ID" value="KZN47748.1"/>
    <property type="molecule type" value="Genomic_DNA"/>
</dbReference>
<dbReference type="AlphaFoldDB" id="A0A167CJV5"/>
<protein>
    <recommendedName>
        <fullName evidence="1">DUF4440 domain-containing protein</fullName>
    </recommendedName>
</protein>
<sequence>MECIITKQTLKAEQKLKSAMLSSDTEQLAKLLADNLVFINHQGLRLSNQDDLDLHASGLLCIKSTMLEDLNIMTMGEYDGQNANGQFAFKRVWTKKQLNGQVISAQSTLCP</sequence>
<evidence type="ECO:0000313" key="3">
    <source>
        <dbReference type="Proteomes" id="UP000076587"/>
    </source>
</evidence>
<dbReference type="InterPro" id="IPR027843">
    <property type="entry name" value="DUF4440"/>
</dbReference>
<dbReference type="Gene3D" id="3.10.450.50">
    <property type="match status" value="1"/>
</dbReference>
<dbReference type="SUPFAM" id="SSF54427">
    <property type="entry name" value="NTF2-like"/>
    <property type="match status" value="1"/>
</dbReference>
<accession>A0A167CJV5</accession>
<name>A0A167CJV5_9GAMM</name>
<dbReference type="OrthoDB" id="5383110at2"/>
<reference evidence="2 3" key="1">
    <citation type="submission" date="2013-07" db="EMBL/GenBank/DDBJ databases">
        <title>Comparative Genomic and Metabolomic Analysis of Twelve Strains of Pseudoalteromonas luteoviolacea.</title>
        <authorList>
            <person name="Vynne N.G."/>
            <person name="Mansson M."/>
            <person name="Gram L."/>
        </authorList>
    </citation>
    <scope>NUCLEOTIDE SEQUENCE [LARGE SCALE GENOMIC DNA]</scope>
    <source>
        <strain evidence="2 3">NCIMB 1942</strain>
    </source>
</reference>
<evidence type="ECO:0000313" key="2">
    <source>
        <dbReference type="EMBL" id="KZN47748.1"/>
    </source>
</evidence>
<dbReference type="PATRIC" id="fig|1365253.3.peg.2206"/>
<gene>
    <name evidence="2" type="ORF">N482_08980</name>
</gene>
<feature type="domain" description="DUF4440" evidence="1">
    <location>
        <begin position="11"/>
        <end position="76"/>
    </location>
</feature>
<evidence type="ECO:0000259" key="1">
    <source>
        <dbReference type="Pfam" id="PF14534"/>
    </source>
</evidence>
<proteinExistence type="predicted"/>
<dbReference type="RefSeq" id="WP_063376919.1">
    <property type="nucleotide sequence ID" value="NZ_AUXT01000152.1"/>
</dbReference>
<comment type="caution">
    <text evidence="2">The sequence shown here is derived from an EMBL/GenBank/DDBJ whole genome shotgun (WGS) entry which is preliminary data.</text>
</comment>
<dbReference type="InterPro" id="IPR032710">
    <property type="entry name" value="NTF2-like_dom_sf"/>
</dbReference>
<dbReference type="Proteomes" id="UP000076587">
    <property type="component" value="Unassembled WGS sequence"/>
</dbReference>